<protein>
    <submittedName>
        <fullName evidence="2">Uncharacterized protein</fullName>
    </submittedName>
</protein>
<organism evidence="2 3">
    <name type="scientific">Octopus vulgaris</name>
    <name type="common">Common octopus</name>
    <dbReference type="NCBI Taxonomy" id="6645"/>
    <lineage>
        <taxon>Eukaryota</taxon>
        <taxon>Metazoa</taxon>
        <taxon>Spiralia</taxon>
        <taxon>Lophotrochozoa</taxon>
        <taxon>Mollusca</taxon>
        <taxon>Cephalopoda</taxon>
        <taxon>Coleoidea</taxon>
        <taxon>Octopodiformes</taxon>
        <taxon>Octopoda</taxon>
        <taxon>Incirrata</taxon>
        <taxon>Octopodidae</taxon>
        <taxon>Octopus</taxon>
    </lineage>
</organism>
<dbReference type="Proteomes" id="UP001162480">
    <property type="component" value="Chromosome 6"/>
</dbReference>
<dbReference type="EMBL" id="OX597819">
    <property type="protein sequence ID" value="CAI9724303.1"/>
    <property type="molecule type" value="Genomic_DNA"/>
</dbReference>
<sequence length="268" mass="30796">MVTVHNRFAELSTNRDTVTEQYGKIVQSNEEVAAKLIPIKKRMKQRKLADDPRLEKACSELEVAFSNYQKTANNDTKQTFQRKKEDLKQVYQEKLDEMISQVENADTKSKHRESWRLINSIKQGIIKGKSKDEGIKKWSTHFYELLGKKLEVDSETENEELAKILDGLQIEDGDFTKQEIERATSNLKEGKQTGPDNIPPEVLKRCDLDNIILEFANKLLNDNVKPEQWSKIDLLPLPKTGDLSNTGNYRGISLSTIVEKMDNKMILN</sequence>
<keyword evidence="1" id="KW-0175">Coiled coil</keyword>
<accession>A0AA36AZ63</accession>
<feature type="coiled-coil region" evidence="1">
    <location>
        <begin position="77"/>
        <end position="108"/>
    </location>
</feature>
<reference evidence="2" key="1">
    <citation type="submission" date="2023-08" db="EMBL/GenBank/DDBJ databases">
        <authorList>
            <person name="Alioto T."/>
            <person name="Alioto T."/>
            <person name="Gomez Garrido J."/>
        </authorList>
    </citation>
    <scope>NUCLEOTIDE SEQUENCE</scope>
</reference>
<evidence type="ECO:0000313" key="2">
    <source>
        <dbReference type="EMBL" id="CAI9724303.1"/>
    </source>
</evidence>
<dbReference type="PANTHER" id="PTHR19446">
    <property type="entry name" value="REVERSE TRANSCRIPTASES"/>
    <property type="match status" value="1"/>
</dbReference>
<keyword evidence="3" id="KW-1185">Reference proteome</keyword>
<proteinExistence type="predicted"/>
<evidence type="ECO:0000256" key="1">
    <source>
        <dbReference type="SAM" id="Coils"/>
    </source>
</evidence>
<gene>
    <name evidence="2" type="ORF">OCTVUL_1B018825</name>
</gene>
<name>A0AA36AZ63_OCTVU</name>
<dbReference type="AlphaFoldDB" id="A0AA36AZ63"/>
<evidence type="ECO:0000313" key="3">
    <source>
        <dbReference type="Proteomes" id="UP001162480"/>
    </source>
</evidence>